<dbReference type="KEGG" id="zdf:AN401_01190"/>
<dbReference type="SUPFAM" id="SSF55729">
    <property type="entry name" value="Acyl-CoA N-acyltransferases (Nat)"/>
    <property type="match status" value="1"/>
</dbReference>
<evidence type="ECO:0000313" key="1">
    <source>
        <dbReference type="EMBL" id="ATG72628.1"/>
    </source>
</evidence>
<dbReference type="AlphaFoldDB" id="A0A291HKJ5"/>
<organism evidence="1 2">
    <name type="scientific">Zobellella denitrificans</name>
    <dbReference type="NCBI Taxonomy" id="347534"/>
    <lineage>
        <taxon>Bacteria</taxon>
        <taxon>Pseudomonadati</taxon>
        <taxon>Pseudomonadota</taxon>
        <taxon>Gammaproteobacteria</taxon>
        <taxon>Aeromonadales</taxon>
        <taxon>Aeromonadaceae</taxon>
        <taxon>Zobellella</taxon>
    </lineage>
</organism>
<protein>
    <submittedName>
        <fullName evidence="1">GNAT family acetyltransferase</fullName>
    </submittedName>
</protein>
<keyword evidence="1" id="KW-0808">Transferase</keyword>
<dbReference type="InterPro" id="IPR016181">
    <property type="entry name" value="Acyl_CoA_acyltransferase"/>
</dbReference>
<proteinExistence type="predicted"/>
<dbReference type="RefSeq" id="WP_096778333.1">
    <property type="nucleotide sequence ID" value="NZ_CP012621.1"/>
</dbReference>
<dbReference type="GO" id="GO:0016740">
    <property type="term" value="F:transferase activity"/>
    <property type="evidence" value="ECO:0007669"/>
    <property type="project" value="UniProtKB-KW"/>
</dbReference>
<keyword evidence="2" id="KW-1185">Reference proteome</keyword>
<evidence type="ECO:0000313" key="2">
    <source>
        <dbReference type="Proteomes" id="UP000217763"/>
    </source>
</evidence>
<dbReference type="EMBL" id="CP012621">
    <property type="protein sequence ID" value="ATG72628.1"/>
    <property type="molecule type" value="Genomic_DNA"/>
</dbReference>
<accession>A0A291HKJ5</accession>
<reference evidence="2" key="1">
    <citation type="submission" date="2015-09" db="EMBL/GenBank/DDBJ databases">
        <authorList>
            <person name="Shao Z."/>
            <person name="Wang L."/>
        </authorList>
    </citation>
    <scope>NUCLEOTIDE SEQUENCE [LARGE SCALE GENOMIC DNA]</scope>
    <source>
        <strain evidence="2">F13-1</strain>
    </source>
</reference>
<name>A0A291HKJ5_9GAMM</name>
<gene>
    <name evidence="1" type="ORF">AN401_01190</name>
</gene>
<dbReference type="Proteomes" id="UP000217763">
    <property type="component" value="Chromosome"/>
</dbReference>
<dbReference type="Gene3D" id="3.40.630.30">
    <property type="match status" value="1"/>
</dbReference>
<sequence length="199" mass="22549">MNGSLHLLAARGAELAPWLNALAELRIRVFRDYPYLYDGSLEYEMAYLAPYLRCEDSLCLLALDGDRVVGASTGLPLAREVDEFQAPFLARGVAVEDIFYCAESVLLPDYRGRGLYRAFFAGREAHAKHLGFAQAAFCAVVRPEDHPLKPAGYRPLTTIWARFGYYPVPGLDTRFRWKDRDQADETDKPMQFYLKSLEA</sequence>